<keyword evidence="4" id="KW-0238">DNA-binding</keyword>
<keyword evidence="3" id="KW-0805">Transcription regulation</keyword>
<dbReference type="InterPro" id="IPR001789">
    <property type="entry name" value="Sig_transdc_resp-reg_receiver"/>
</dbReference>
<evidence type="ECO:0000313" key="9">
    <source>
        <dbReference type="Proteomes" id="UP000178417"/>
    </source>
</evidence>
<accession>A0A1F4SP80</accession>
<protein>
    <recommendedName>
        <fullName evidence="7">Response regulatory domain-containing protein</fullName>
    </recommendedName>
</protein>
<gene>
    <name evidence="8" type="ORF">A2310_01510</name>
</gene>
<evidence type="ECO:0000256" key="1">
    <source>
        <dbReference type="ARBA" id="ARBA00022553"/>
    </source>
</evidence>
<dbReference type="GO" id="GO:0000160">
    <property type="term" value="P:phosphorelay signal transduction system"/>
    <property type="evidence" value="ECO:0007669"/>
    <property type="project" value="UniProtKB-KW"/>
</dbReference>
<evidence type="ECO:0000313" key="8">
    <source>
        <dbReference type="EMBL" id="OGC22256.1"/>
    </source>
</evidence>
<keyword evidence="2" id="KW-0902">Two-component regulatory system</keyword>
<dbReference type="AlphaFoldDB" id="A0A1F4SP80"/>
<dbReference type="FunFam" id="3.40.50.2300:FF:000001">
    <property type="entry name" value="DNA-binding response regulator PhoB"/>
    <property type="match status" value="1"/>
</dbReference>
<organism evidence="8 9">
    <name type="scientific">candidate division WOR-1 bacterium RIFOXYB2_FULL_37_13</name>
    <dbReference type="NCBI Taxonomy" id="1802579"/>
    <lineage>
        <taxon>Bacteria</taxon>
        <taxon>Bacillati</taxon>
        <taxon>Saganbacteria</taxon>
    </lineage>
</organism>
<evidence type="ECO:0000256" key="3">
    <source>
        <dbReference type="ARBA" id="ARBA00023015"/>
    </source>
</evidence>
<dbReference type="EMBL" id="MEUB01000030">
    <property type="protein sequence ID" value="OGC22256.1"/>
    <property type="molecule type" value="Genomic_DNA"/>
</dbReference>
<sequence>MSKILIIDDEEDIVGALSIRLKASGHEIISAADGIEGLEKARSGYPDLILLDIMLPKLDGYKVCRILKFDEKFKHIPIIMITAKFGDDNKKMGMDVGADAYILKPFEPKELMSKIDEILAKNRTNIND</sequence>
<dbReference type="InterPro" id="IPR050595">
    <property type="entry name" value="Bact_response_regulator"/>
</dbReference>
<evidence type="ECO:0000256" key="5">
    <source>
        <dbReference type="ARBA" id="ARBA00023163"/>
    </source>
</evidence>
<dbReference type="Gene3D" id="3.40.50.2300">
    <property type="match status" value="1"/>
</dbReference>
<dbReference type="Proteomes" id="UP000178417">
    <property type="component" value="Unassembled WGS sequence"/>
</dbReference>
<comment type="caution">
    <text evidence="8">The sequence shown here is derived from an EMBL/GenBank/DDBJ whole genome shotgun (WGS) entry which is preliminary data.</text>
</comment>
<dbReference type="STRING" id="1802579.A2310_01510"/>
<reference evidence="8 9" key="1">
    <citation type="journal article" date="2016" name="Nat. Commun.">
        <title>Thousands of microbial genomes shed light on interconnected biogeochemical processes in an aquifer system.</title>
        <authorList>
            <person name="Anantharaman K."/>
            <person name="Brown C.T."/>
            <person name="Hug L.A."/>
            <person name="Sharon I."/>
            <person name="Castelle C.J."/>
            <person name="Probst A.J."/>
            <person name="Thomas B.C."/>
            <person name="Singh A."/>
            <person name="Wilkins M.J."/>
            <person name="Karaoz U."/>
            <person name="Brodie E.L."/>
            <person name="Williams K.H."/>
            <person name="Hubbard S.S."/>
            <person name="Banfield J.F."/>
        </authorList>
    </citation>
    <scope>NUCLEOTIDE SEQUENCE [LARGE SCALE GENOMIC DNA]</scope>
</reference>
<evidence type="ECO:0000256" key="6">
    <source>
        <dbReference type="PROSITE-ProRule" id="PRU00169"/>
    </source>
</evidence>
<evidence type="ECO:0000256" key="4">
    <source>
        <dbReference type="ARBA" id="ARBA00023125"/>
    </source>
</evidence>
<dbReference type="PROSITE" id="PS50110">
    <property type="entry name" value="RESPONSE_REGULATORY"/>
    <property type="match status" value="1"/>
</dbReference>
<name>A0A1F4SP80_UNCSA</name>
<feature type="modified residue" description="4-aspartylphosphate" evidence="6">
    <location>
        <position position="52"/>
    </location>
</feature>
<keyword evidence="1 6" id="KW-0597">Phosphoprotein</keyword>
<feature type="domain" description="Response regulatory" evidence="7">
    <location>
        <begin position="3"/>
        <end position="119"/>
    </location>
</feature>
<dbReference type="SUPFAM" id="SSF52172">
    <property type="entry name" value="CheY-like"/>
    <property type="match status" value="1"/>
</dbReference>
<dbReference type="PANTHER" id="PTHR44591">
    <property type="entry name" value="STRESS RESPONSE REGULATOR PROTEIN 1"/>
    <property type="match status" value="1"/>
</dbReference>
<keyword evidence="5" id="KW-0804">Transcription</keyword>
<dbReference type="Pfam" id="PF00072">
    <property type="entry name" value="Response_reg"/>
    <property type="match status" value="1"/>
</dbReference>
<dbReference type="SMART" id="SM00448">
    <property type="entry name" value="REC"/>
    <property type="match status" value="1"/>
</dbReference>
<proteinExistence type="predicted"/>
<dbReference type="GO" id="GO:0003677">
    <property type="term" value="F:DNA binding"/>
    <property type="evidence" value="ECO:0007669"/>
    <property type="project" value="UniProtKB-KW"/>
</dbReference>
<evidence type="ECO:0000256" key="2">
    <source>
        <dbReference type="ARBA" id="ARBA00023012"/>
    </source>
</evidence>
<dbReference type="InterPro" id="IPR011006">
    <property type="entry name" value="CheY-like_superfamily"/>
</dbReference>
<evidence type="ECO:0000259" key="7">
    <source>
        <dbReference type="PROSITE" id="PS50110"/>
    </source>
</evidence>
<dbReference type="PANTHER" id="PTHR44591:SF3">
    <property type="entry name" value="RESPONSE REGULATORY DOMAIN-CONTAINING PROTEIN"/>
    <property type="match status" value="1"/>
</dbReference>